<dbReference type="AlphaFoldDB" id="A0A846QLW1"/>
<organism evidence="9 10">
    <name type="scientific">Desulfobaculum xiamenense</name>
    <dbReference type="NCBI Taxonomy" id="995050"/>
    <lineage>
        <taxon>Bacteria</taxon>
        <taxon>Pseudomonadati</taxon>
        <taxon>Thermodesulfobacteriota</taxon>
        <taxon>Desulfovibrionia</taxon>
        <taxon>Desulfovibrionales</taxon>
        <taxon>Desulfovibrionaceae</taxon>
        <taxon>Desulfobaculum</taxon>
    </lineage>
</organism>
<evidence type="ECO:0000313" key="10">
    <source>
        <dbReference type="Proteomes" id="UP000580856"/>
    </source>
</evidence>
<dbReference type="EC" id="2.7.7.108" evidence="5"/>
<dbReference type="GO" id="GO:0070733">
    <property type="term" value="F:AMPylase activity"/>
    <property type="evidence" value="ECO:0007669"/>
    <property type="project" value="UniProtKB-EC"/>
</dbReference>
<comment type="catalytic activity">
    <reaction evidence="6">
        <text>L-threonyl-[protein] + ATP = 3-O-(5'-adenylyl)-L-threonyl-[protein] + diphosphate</text>
        <dbReference type="Rhea" id="RHEA:54292"/>
        <dbReference type="Rhea" id="RHEA-COMP:11060"/>
        <dbReference type="Rhea" id="RHEA-COMP:13847"/>
        <dbReference type="ChEBI" id="CHEBI:30013"/>
        <dbReference type="ChEBI" id="CHEBI:30616"/>
        <dbReference type="ChEBI" id="CHEBI:33019"/>
        <dbReference type="ChEBI" id="CHEBI:138113"/>
        <dbReference type="EC" id="2.7.7.108"/>
    </reaction>
</comment>
<dbReference type="SUPFAM" id="SSF140931">
    <property type="entry name" value="Fic-like"/>
    <property type="match status" value="1"/>
</dbReference>
<keyword evidence="1" id="KW-0808">Transferase</keyword>
<protein>
    <recommendedName>
        <fullName evidence="5">protein adenylyltransferase</fullName>
        <ecNumber evidence="5">2.7.7.108</ecNumber>
    </recommendedName>
</protein>
<dbReference type="PANTHER" id="PTHR39560">
    <property type="entry name" value="PROTEIN ADENYLYLTRANSFERASE FIC-RELATED"/>
    <property type="match status" value="1"/>
</dbReference>
<evidence type="ECO:0000256" key="5">
    <source>
        <dbReference type="ARBA" id="ARBA00034531"/>
    </source>
</evidence>
<name>A0A846QLW1_9BACT</name>
<dbReference type="GO" id="GO:0051302">
    <property type="term" value="P:regulation of cell division"/>
    <property type="evidence" value="ECO:0007669"/>
    <property type="project" value="TreeGrafter"/>
</dbReference>
<evidence type="ECO:0000256" key="1">
    <source>
        <dbReference type="ARBA" id="ARBA00022679"/>
    </source>
</evidence>
<dbReference type="InterPro" id="IPR003812">
    <property type="entry name" value="Fido"/>
</dbReference>
<evidence type="ECO:0000256" key="2">
    <source>
        <dbReference type="ARBA" id="ARBA00022695"/>
    </source>
</evidence>
<dbReference type="InterPro" id="IPR036597">
    <property type="entry name" value="Fido-like_dom_sf"/>
</dbReference>
<evidence type="ECO:0000256" key="6">
    <source>
        <dbReference type="ARBA" id="ARBA00047939"/>
    </source>
</evidence>
<keyword evidence="3" id="KW-0547">Nucleotide-binding</keyword>
<keyword evidence="2" id="KW-0548">Nucleotidyltransferase</keyword>
<evidence type="ECO:0000259" key="8">
    <source>
        <dbReference type="PROSITE" id="PS51459"/>
    </source>
</evidence>
<comment type="caution">
    <text evidence="9">The sequence shown here is derived from an EMBL/GenBank/DDBJ whole genome shotgun (WGS) entry which is preliminary data.</text>
</comment>
<reference evidence="9 10" key="1">
    <citation type="submission" date="2020-03" db="EMBL/GenBank/DDBJ databases">
        <title>Genomic Encyclopedia of Type Strains, Phase IV (KMG-IV): sequencing the most valuable type-strain genomes for metagenomic binning, comparative biology and taxonomic classification.</title>
        <authorList>
            <person name="Goeker M."/>
        </authorList>
    </citation>
    <scope>NUCLEOTIDE SEQUENCE [LARGE SCALE GENOMIC DNA]</scope>
    <source>
        <strain evidence="9 10">DSM 24233</strain>
    </source>
</reference>
<feature type="domain" description="Fido" evidence="8">
    <location>
        <begin position="52"/>
        <end position="188"/>
    </location>
</feature>
<sequence>MITRYSLDDAYTYADSPVLKNKANHTTQEALDKFERLSTALRQIQDLPEGGFDYPHLKALHRHLFQDVYDWAGEERNIPISKGSTPFANPRCIHGCVTALLAQLARENHLQGLAPEDFAKRAAHYMLELNMLHPFREGNGRTCRSFLSLLAQNAGFDIDMTQLRAGWLDACIEGVNGSEEPMQDVIVRALVVLEG</sequence>
<accession>A0A846QLW1</accession>
<evidence type="ECO:0000256" key="7">
    <source>
        <dbReference type="ARBA" id="ARBA00048696"/>
    </source>
</evidence>
<keyword evidence="10" id="KW-1185">Reference proteome</keyword>
<evidence type="ECO:0000313" key="9">
    <source>
        <dbReference type="EMBL" id="NJB66425.1"/>
    </source>
</evidence>
<dbReference type="RefSeq" id="WP_167939563.1">
    <property type="nucleotide sequence ID" value="NZ_JAATJA010000001.1"/>
</dbReference>
<gene>
    <name evidence="9" type="ORF">GGQ74_000065</name>
</gene>
<keyword evidence="4" id="KW-0067">ATP-binding</keyword>
<comment type="catalytic activity">
    <reaction evidence="7">
        <text>L-tyrosyl-[protein] + ATP = O-(5'-adenylyl)-L-tyrosyl-[protein] + diphosphate</text>
        <dbReference type="Rhea" id="RHEA:54288"/>
        <dbReference type="Rhea" id="RHEA-COMP:10136"/>
        <dbReference type="Rhea" id="RHEA-COMP:13846"/>
        <dbReference type="ChEBI" id="CHEBI:30616"/>
        <dbReference type="ChEBI" id="CHEBI:33019"/>
        <dbReference type="ChEBI" id="CHEBI:46858"/>
        <dbReference type="ChEBI" id="CHEBI:83624"/>
        <dbReference type="EC" id="2.7.7.108"/>
    </reaction>
</comment>
<evidence type="ECO:0000256" key="3">
    <source>
        <dbReference type="ARBA" id="ARBA00022741"/>
    </source>
</evidence>
<dbReference type="Pfam" id="PF02661">
    <property type="entry name" value="Fic"/>
    <property type="match status" value="1"/>
</dbReference>
<evidence type="ECO:0000256" key="4">
    <source>
        <dbReference type="ARBA" id="ARBA00022840"/>
    </source>
</evidence>
<dbReference type="EMBL" id="JAATJA010000001">
    <property type="protein sequence ID" value="NJB66425.1"/>
    <property type="molecule type" value="Genomic_DNA"/>
</dbReference>
<dbReference type="Gene3D" id="1.10.3290.10">
    <property type="entry name" value="Fido-like domain"/>
    <property type="match status" value="1"/>
</dbReference>
<dbReference type="Proteomes" id="UP000580856">
    <property type="component" value="Unassembled WGS sequence"/>
</dbReference>
<dbReference type="GO" id="GO:0005524">
    <property type="term" value="F:ATP binding"/>
    <property type="evidence" value="ECO:0007669"/>
    <property type="project" value="UniProtKB-KW"/>
</dbReference>
<dbReference type="PROSITE" id="PS51459">
    <property type="entry name" value="FIDO"/>
    <property type="match status" value="1"/>
</dbReference>
<dbReference type="PANTHER" id="PTHR39560:SF1">
    <property type="entry name" value="PROTEIN ADENYLYLTRANSFERASE FIC-RELATED"/>
    <property type="match status" value="1"/>
</dbReference>
<proteinExistence type="predicted"/>